<dbReference type="AlphaFoldDB" id="A0A8J4S4Y1"/>
<dbReference type="Proteomes" id="UP000737018">
    <property type="component" value="Unassembled WGS sequence"/>
</dbReference>
<keyword evidence="2" id="KW-1185">Reference proteome</keyword>
<evidence type="ECO:0000313" key="1">
    <source>
        <dbReference type="EMBL" id="KAF3975586.1"/>
    </source>
</evidence>
<name>A0A8J4S4Y1_9ROSI</name>
<reference evidence="1" key="1">
    <citation type="submission" date="2020-03" db="EMBL/GenBank/DDBJ databases">
        <title>Castanea mollissima Vanexum genome sequencing.</title>
        <authorList>
            <person name="Staton M."/>
        </authorList>
    </citation>
    <scope>NUCLEOTIDE SEQUENCE</scope>
    <source>
        <tissue evidence="1">Leaf</tissue>
    </source>
</reference>
<sequence length="99" mass="10894">MRIEVTTARRKISNFEACIREIDDALTADPKITPSSNGDPEIHAKNMGGNLLLNGNTPLPLYSEFVLQESRRDKDDLYAREGSSTPAESSFVVGQVDIV</sequence>
<organism evidence="1 2">
    <name type="scientific">Castanea mollissima</name>
    <name type="common">Chinese chestnut</name>
    <dbReference type="NCBI Taxonomy" id="60419"/>
    <lineage>
        <taxon>Eukaryota</taxon>
        <taxon>Viridiplantae</taxon>
        <taxon>Streptophyta</taxon>
        <taxon>Embryophyta</taxon>
        <taxon>Tracheophyta</taxon>
        <taxon>Spermatophyta</taxon>
        <taxon>Magnoliopsida</taxon>
        <taxon>eudicotyledons</taxon>
        <taxon>Gunneridae</taxon>
        <taxon>Pentapetalae</taxon>
        <taxon>rosids</taxon>
        <taxon>fabids</taxon>
        <taxon>Fagales</taxon>
        <taxon>Fagaceae</taxon>
        <taxon>Castanea</taxon>
    </lineage>
</organism>
<evidence type="ECO:0000313" key="2">
    <source>
        <dbReference type="Proteomes" id="UP000737018"/>
    </source>
</evidence>
<proteinExistence type="predicted"/>
<dbReference type="OrthoDB" id="10491048at2759"/>
<dbReference type="EMBL" id="JRKL02000070">
    <property type="protein sequence ID" value="KAF3975586.1"/>
    <property type="molecule type" value="Genomic_DNA"/>
</dbReference>
<comment type="caution">
    <text evidence="1">The sequence shown here is derived from an EMBL/GenBank/DDBJ whole genome shotgun (WGS) entry which is preliminary data.</text>
</comment>
<accession>A0A8J4S4Y1</accession>
<protein>
    <submittedName>
        <fullName evidence="1">Uncharacterized protein</fullName>
    </submittedName>
</protein>
<gene>
    <name evidence="1" type="ORF">CMV_001184</name>
</gene>